<feature type="region of interest" description="Disordered" evidence="1">
    <location>
        <begin position="1"/>
        <end position="48"/>
    </location>
</feature>
<dbReference type="EMBL" id="CAJZBQ010000040">
    <property type="protein sequence ID" value="CAG9326285.1"/>
    <property type="molecule type" value="Genomic_DNA"/>
</dbReference>
<feature type="region of interest" description="Disordered" evidence="1">
    <location>
        <begin position="74"/>
        <end position="109"/>
    </location>
</feature>
<evidence type="ECO:0008006" key="4">
    <source>
        <dbReference type="Google" id="ProtNLM"/>
    </source>
</evidence>
<reference evidence="2" key="1">
    <citation type="submission" date="2021-09" db="EMBL/GenBank/DDBJ databases">
        <authorList>
            <consortium name="AG Swart"/>
            <person name="Singh M."/>
            <person name="Singh A."/>
            <person name="Seah K."/>
            <person name="Emmerich C."/>
        </authorList>
    </citation>
    <scope>NUCLEOTIDE SEQUENCE</scope>
    <source>
        <strain evidence="2">ATCC30299</strain>
    </source>
</reference>
<protein>
    <recommendedName>
        <fullName evidence="4">CSD domain-containing protein</fullName>
    </recommendedName>
</protein>
<keyword evidence="3" id="KW-1185">Reference proteome</keyword>
<organism evidence="2 3">
    <name type="scientific">Blepharisma stoltei</name>
    <dbReference type="NCBI Taxonomy" id="1481888"/>
    <lineage>
        <taxon>Eukaryota</taxon>
        <taxon>Sar</taxon>
        <taxon>Alveolata</taxon>
        <taxon>Ciliophora</taxon>
        <taxon>Postciliodesmatophora</taxon>
        <taxon>Heterotrichea</taxon>
        <taxon>Heterotrichida</taxon>
        <taxon>Blepharismidae</taxon>
        <taxon>Blepharisma</taxon>
    </lineage>
</organism>
<dbReference type="SUPFAM" id="SSF50249">
    <property type="entry name" value="Nucleic acid-binding proteins"/>
    <property type="match status" value="1"/>
</dbReference>
<evidence type="ECO:0000313" key="2">
    <source>
        <dbReference type="EMBL" id="CAG9326285.1"/>
    </source>
</evidence>
<proteinExistence type="predicted"/>
<name>A0AAU9JKY2_9CILI</name>
<comment type="caution">
    <text evidence="2">The sequence shown here is derived from an EMBL/GenBank/DDBJ whole genome shotgun (WGS) entry which is preliminary data.</text>
</comment>
<feature type="compositionally biased region" description="Basic and acidic residues" evidence="1">
    <location>
        <begin position="85"/>
        <end position="95"/>
    </location>
</feature>
<dbReference type="Proteomes" id="UP001162131">
    <property type="component" value="Unassembled WGS sequence"/>
</dbReference>
<accession>A0AAU9JKY2</accession>
<gene>
    <name evidence="2" type="ORF">BSTOLATCC_MIC40714</name>
</gene>
<dbReference type="Gene3D" id="2.40.50.140">
    <property type="entry name" value="Nucleic acid-binding proteins"/>
    <property type="match status" value="1"/>
</dbReference>
<dbReference type="AlphaFoldDB" id="A0AAU9JKY2"/>
<evidence type="ECO:0000313" key="3">
    <source>
        <dbReference type="Proteomes" id="UP001162131"/>
    </source>
</evidence>
<evidence type="ECO:0000256" key="1">
    <source>
        <dbReference type="SAM" id="MobiDB-lite"/>
    </source>
</evidence>
<feature type="compositionally biased region" description="Basic and acidic residues" evidence="1">
    <location>
        <begin position="18"/>
        <end position="27"/>
    </location>
</feature>
<dbReference type="InterPro" id="IPR012340">
    <property type="entry name" value="NA-bd_OB-fold"/>
</dbReference>
<sequence>MSHALPPSRTLHSPNGKHTAESSDLQHPKLSPAGRNPSTFTQGPKKPQNIFFNASISISQLKVMGDIDVIDEEVDESPENNKNCETNKSRIDNKKNKSSSPNSEEAENIEGELLKVRKIDELLPLEKTPPPPGFEKPKAPKKKFNWSEVGYDSDFTPTPVSEIKPMEKIVNHIEISHEPVVLQAPPLKPAILKRKIRGNFEAEKVSGIRHTGILKFYQLKKRFGFISMDDNSKDVFLCEDDLILSGVNHKKFKQDVYNKVPVHLSFLLKEYEEKGQLKRKAVEILVIESNNSA</sequence>